<evidence type="ECO:0000313" key="2">
    <source>
        <dbReference type="Proteomes" id="UP000829196"/>
    </source>
</evidence>
<sequence length="73" mass="8116">MGGLPMWINGEMTIKLNPRVSQVRESGTGNLNLSAVRSRDTADLSLVIGFMRLPHIFHSPQYVRRCLGVHGIN</sequence>
<keyword evidence="2" id="KW-1185">Reference proteome</keyword>
<dbReference type="EMBL" id="JAGYWB010000012">
    <property type="protein sequence ID" value="KAI0502356.1"/>
    <property type="molecule type" value="Genomic_DNA"/>
</dbReference>
<accession>A0A8T3B0M7</accession>
<evidence type="ECO:0000313" key="1">
    <source>
        <dbReference type="EMBL" id="KAI0502356.1"/>
    </source>
</evidence>
<dbReference type="Proteomes" id="UP000829196">
    <property type="component" value="Unassembled WGS sequence"/>
</dbReference>
<comment type="caution">
    <text evidence="1">The sequence shown here is derived from an EMBL/GenBank/DDBJ whole genome shotgun (WGS) entry which is preliminary data.</text>
</comment>
<name>A0A8T3B0M7_DENNO</name>
<dbReference type="AlphaFoldDB" id="A0A8T3B0M7"/>
<reference evidence="1" key="1">
    <citation type="journal article" date="2022" name="Front. Genet.">
        <title>Chromosome-Scale Assembly of the Dendrobium nobile Genome Provides Insights Into the Molecular Mechanism of the Biosynthesis of the Medicinal Active Ingredient of Dendrobium.</title>
        <authorList>
            <person name="Xu Q."/>
            <person name="Niu S.-C."/>
            <person name="Li K.-L."/>
            <person name="Zheng P.-J."/>
            <person name="Zhang X.-J."/>
            <person name="Jia Y."/>
            <person name="Liu Y."/>
            <person name="Niu Y.-X."/>
            <person name="Yu L.-H."/>
            <person name="Chen D.-F."/>
            <person name="Zhang G.-Q."/>
        </authorList>
    </citation>
    <scope>NUCLEOTIDE SEQUENCE</scope>
    <source>
        <tissue evidence="1">Leaf</tissue>
    </source>
</reference>
<protein>
    <submittedName>
        <fullName evidence="1">Uncharacterized protein</fullName>
    </submittedName>
</protein>
<organism evidence="1 2">
    <name type="scientific">Dendrobium nobile</name>
    <name type="common">Orchid</name>
    <dbReference type="NCBI Taxonomy" id="94219"/>
    <lineage>
        <taxon>Eukaryota</taxon>
        <taxon>Viridiplantae</taxon>
        <taxon>Streptophyta</taxon>
        <taxon>Embryophyta</taxon>
        <taxon>Tracheophyta</taxon>
        <taxon>Spermatophyta</taxon>
        <taxon>Magnoliopsida</taxon>
        <taxon>Liliopsida</taxon>
        <taxon>Asparagales</taxon>
        <taxon>Orchidaceae</taxon>
        <taxon>Epidendroideae</taxon>
        <taxon>Malaxideae</taxon>
        <taxon>Dendrobiinae</taxon>
        <taxon>Dendrobium</taxon>
    </lineage>
</organism>
<proteinExistence type="predicted"/>
<gene>
    <name evidence="1" type="ORF">KFK09_017304</name>
</gene>